<accession>A0A425Y2C5</accession>
<dbReference type="GO" id="GO:0016747">
    <property type="term" value="F:acyltransferase activity, transferring groups other than amino-acyl groups"/>
    <property type="evidence" value="ECO:0007669"/>
    <property type="project" value="InterPro"/>
</dbReference>
<name>A0A425Y2C5_9BACT</name>
<sequence>METVDIKQEIAVIESGIIHIEYATEICEMIEAAAKIRGTGIAKRNPLYIAQKLQEGKAIIAFAENKVIGFCYIETWEHELYVANSGLIVHPDYRYVGLAKQIKEKAFELSRKRFPEAKIFGLTTSLAVMKINSDLGYKPVTFSELTKDATFWKGCASCINYDILQRTNHNMCLCTGMLCDPKKPQQKI</sequence>
<evidence type="ECO:0000313" key="2">
    <source>
        <dbReference type="EMBL" id="RRG22134.1"/>
    </source>
</evidence>
<dbReference type="InterPro" id="IPR000182">
    <property type="entry name" value="GNAT_dom"/>
</dbReference>
<comment type="caution">
    <text evidence="2">The sequence shown here is derived from an EMBL/GenBank/DDBJ whole genome shotgun (WGS) entry which is preliminary data.</text>
</comment>
<dbReference type="Pfam" id="PF00583">
    <property type="entry name" value="Acetyltransf_1"/>
    <property type="match status" value="1"/>
</dbReference>
<feature type="domain" description="N-acetyltransferase" evidence="1">
    <location>
        <begin position="18"/>
        <end position="158"/>
    </location>
</feature>
<dbReference type="AlphaFoldDB" id="A0A425Y2C5"/>
<protein>
    <submittedName>
        <fullName evidence="2">GNAT family N-acetyltransferase</fullName>
    </submittedName>
</protein>
<evidence type="ECO:0000259" key="1">
    <source>
        <dbReference type="PROSITE" id="PS51186"/>
    </source>
</evidence>
<dbReference type="Gene3D" id="3.40.630.30">
    <property type="match status" value="1"/>
</dbReference>
<dbReference type="SUPFAM" id="SSF55729">
    <property type="entry name" value="Acyl-CoA N-acyltransferases (Nat)"/>
    <property type="match status" value="1"/>
</dbReference>
<dbReference type="CDD" id="cd04301">
    <property type="entry name" value="NAT_SF"/>
    <property type="match status" value="1"/>
</dbReference>
<keyword evidence="2" id="KW-0808">Transferase</keyword>
<dbReference type="Proteomes" id="UP000285794">
    <property type="component" value="Unassembled WGS sequence"/>
</dbReference>
<gene>
    <name evidence="2" type="ORF">DWB61_07970</name>
</gene>
<reference evidence="2 3" key="1">
    <citation type="submission" date="2018-07" db="EMBL/GenBank/DDBJ databases">
        <title>Draft genome sequence of Ancylomarina sp. M1P.</title>
        <authorList>
            <person name="Yadav S."/>
            <person name="Villanueva L."/>
            <person name="Damste J.S.S."/>
        </authorList>
    </citation>
    <scope>NUCLEOTIDE SEQUENCE [LARGE SCALE GENOMIC DNA]</scope>
    <source>
        <strain evidence="2 3">M1P</strain>
    </source>
</reference>
<evidence type="ECO:0000313" key="3">
    <source>
        <dbReference type="Proteomes" id="UP000285794"/>
    </source>
</evidence>
<dbReference type="PROSITE" id="PS51186">
    <property type="entry name" value="GNAT"/>
    <property type="match status" value="1"/>
</dbReference>
<organism evidence="2 3">
    <name type="scientific">Ancylomarina euxinus</name>
    <dbReference type="NCBI Taxonomy" id="2283627"/>
    <lineage>
        <taxon>Bacteria</taxon>
        <taxon>Pseudomonadati</taxon>
        <taxon>Bacteroidota</taxon>
        <taxon>Bacteroidia</taxon>
        <taxon>Marinilabiliales</taxon>
        <taxon>Marinifilaceae</taxon>
        <taxon>Ancylomarina</taxon>
    </lineage>
</organism>
<dbReference type="EMBL" id="QQWG01000006">
    <property type="protein sequence ID" value="RRG22134.1"/>
    <property type="molecule type" value="Genomic_DNA"/>
</dbReference>
<dbReference type="OrthoDB" id="9812988at2"/>
<keyword evidence="3" id="KW-1185">Reference proteome</keyword>
<proteinExistence type="predicted"/>
<dbReference type="RefSeq" id="WP_125030365.1">
    <property type="nucleotide sequence ID" value="NZ_JAPXVP010000006.1"/>
</dbReference>
<dbReference type="InterPro" id="IPR016181">
    <property type="entry name" value="Acyl_CoA_acyltransferase"/>
</dbReference>